<dbReference type="EMBL" id="CAJVPU010009462">
    <property type="protein sequence ID" value="CAG8595110.1"/>
    <property type="molecule type" value="Genomic_DNA"/>
</dbReference>
<keyword evidence="2" id="KW-1185">Reference proteome</keyword>
<comment type="caution">
    <text evidence="1">The sequence shown here is derived from an EMBL/GenBank/DDBJ whole genome shotgun (WGS) entry which is preliminary data.</text>
</comment>
<name>A0ACA9MK71_9GLOM</name>
<feature type="non-terminal residue" evidence="1">
    <location>
        <position position="1"/>
    </location>
</feature>
<reference evidence="1" key="1">
    <citation type="submission" date="2021-06" db="EMBL/GenBank/DDBJ databases">
        <authorList>
            <person name="Kallberg Y."/>
            <person name="Tangrot J."/>
            <person name="Rosling A."/>
        </authorList>
    </citation>
    <scope>NUCLEOTIDE SEQUENCE</scope>
    <source>
        <strain evidence="1">IL203A</strain>
    </source>
</reference>
<evidence type="ECO:0000313" key="2">
    <source>
        <dbReference type="Proteomes" id="UP000789702"/>
    </source>
</evidence>
<proteinExistence type="predicted"/>
<gene>
    <name evidence="1" type="ORF">DHETER_LOCUS7016</name>
</gene>
<accession>A0ACA9MK71</accession>
<evidence type="ECO:0000313" key="1">
    <source>
        <dbReference type="EMBL" id="CAG8595110.1"/>
    </source>
</evidence>
<protein>
    <submittedName>
        <fullName evidence="1">9202_t:CDS:1</fullName>
    </submittedName>
</protein>
<sequence length="40" mass="4578">KNSNCGRNKSKISEMGEWVKLLKPGETSETEMAKSLKYFQ</sequence>
<organism evidence="1 2">
    <name type="scientific">Dentiscutata heterogama</name>
    <dbReference type="NCBI Taxonomy" id="1316150"/>
    <lineage>
        <taxon>Eukaryota</taxon>
        <taxon>Fungi</taxon>
        <taxon>Fungi incertae sedis</taxon>
        <taxon>Mucoromycota</taxon>
        <taxon>Glomeromycotina</taxon>
        <taxon>Glomeromycetes</taxon>
        <taxon>Diversisporales</taxon>
        <taxon>Gigasporaceae</taxon>
        <taxon>Dentiscutata</taxon>
    </lineage>
</organism>
<dbReference type="Proteomes" id="UP000789702">
    <property type="component" value="Unassembled WGS sequence"/>
</dbReference>